<reference evidence="3" key="1">
    <citation type="submission" date="2011-03" db="EMBL/GenBank/DDBJ databases">
        <title>Draft genome sequence of Brevundimonas diminuta.</title>
        <authorList>
            <person name="Brown P.J.B."/>
            <person name="Buechlein A."/>
            <person name="Hemmerich C."/>
            <person name="Brun Y.V."/>
        </authorList>
    </citation>
    <scope>NUCLEOTIDE SEQUENCE [LARGE SCALE GENOMIC DNA]</scope>
    <source>
        <strain evidence="3">C19</strain>
    </source>
</reference>
<evidence type="ECO:0000313" key="2">
    <source>
        <dbReference type="EMBL" id="EGF89790.1"/>
    </source>
</evidence>
<dbReference type="Pfam" id="PF01966">
    <property type="entry name" value="HD"/>
    <property type="match status" value="1"/>
</dbReference>
<protein>
    <submittedName>
        <fullName evidence="2">Metal dependent phosphohydrolase</fullName>
    </submittedName>
</protein>
<feature type="domain" description="HD" evidence="1">
    <location>
        <begin position="32"/>
        <end position="105"/>
    </location>
</feature>
<accession>F4QSS0</accession>
<dbReference type="HOGENOM" id="CLU_091985_0_1_5"/>
<keyword evidence="3" id="KW-1185">Reference proteome</keyword>
<dbReference type="AlphaFoldDB" id="F4QSS0"/>
<keyword evidence="2" id="KW-0378">Hydrolase</keyword>
<dbReference type="InterPro" id="IPR003607">
    <property type="entry name" value="HD/PDEase_dom"/>
</dbReference>
<dbReference type="InterPro" id="IPR052567">
    <property type="entry name" value="OP_Dioxygenase"/>
</dbReference>
<dbReference type="PANTHER" id="PTHR40202">
    <property type="match status" value="1"/>
</dbReference>
<dbReference type="eggNOG" id="COG4341">
    <property type="taxonomic scope" value="Bacteria"/>
</dbReference>
<dbReference type="SUPFAM" id="SSF109604">
    <property type="entry name" value="HD-domain/PDEase-like"/>
    <property type="match status" value="1"/>
</dbReference>
<dbReference type="PANTHER" id="PTHR40202:SF1">
    <property type="entry name" value="HD DOMAIN-CONTAINING PROTEIN"/>
    <property type="match status" value="1"/>
</dbReference>
<dbReference type="OrthoDB" id="823268at2"/>
<dbReference type="EMBL" id="GL883080">
    <property type="protein sequence ID" value="EGF89790.1"/>
    <property type="molecule type" value="Genomic_DNA"/>
</dbReference>
<dbReference type="Gene3D" id="1.10.3210.10">
    <property type="entry name" value="Hypothetical protein af1432"/>
    <property type="match status" value="1"/>
</dbReference>
<organism evidence="2 3">
    <name type="scientific">Asticcacaulis biprosthecium C19</name>
    <dbReference type="NCBI Taxonomy" id="715226"/>
    <lineage>
        <taxon>Bacteria</taxon>
        <taxon>Pseudomonadati</taxon>
        <taxon>Pseudomonadota</taxon>
        <taxon>Alphaproteobacteria</taxon>
        <taxon>Caulobacterales</taxon>
        <taxon>Caulobacteraceae</taxon>
        <taxon>Asticcacaulis</taxon>
    </lineage>
</organism>
<name>F4QSS0_9CAUL</name>
<dbReference type="InterPro" id="IPR006674">
    <property type="entry name" value="HD_domain"/>
</dbReference>
<dbReference type="Proteomes" id="UP000006512">
    <property type="component" value="Unassembled WGS sequence"/>
</dbReference>
<gene>
    <name evidence="2" type="ORF">ABI_42130</name>
</gene>
<dbReference type="STRING" id="715226.ABI_42130"/>
<dbReference type="GO" id="GO:0016787">
    <property type="term" value="F:hydrolase activity"/>
    <property type="evidence" value="ECO:0007669"/>
    <property type="project" value="UniProtKB-KW"/>
</dbReference>
<evidence type="ECO:0000313" key="3">
    <source>
        <dbReference type="Proteomes" id="UP000006512"/>
    </source>
</evidence>
<evidence type="ECO:0000259" key="1">
    <source>
        <dbReference type="Pfam" id="PF01966"/>
    </source>
</evidence>
<sequence>MIGTQALKQEICTLYLREGHNGYGLYHLNQLQHGLQAAAHAQAQGLSAALIVAALLHDVGHMVHDLGETPAEAGVDDRHEEVGAQWAAKRFPPDVSEPIRLHVAAKRYLCGAEDGYEATLSKDSVISLALQGGAMDGKEQAAFLAQAHAREAIALRRIDDIAKDPHATTRPLEVFLDAYLEQALCGSGGEPA</sequence>
<proteinExistence type="predicted"/>
<dbReference type="RefSeq" id="WP_006274986.1">
    <property type="nucleotide sequence ID" value="NZ_GL883080.1"/>
</dbReference>
<dbReference type="CDD" id="cd00077">
    <property type="entry name" value="HDc"/>
    <property type="match status" value="1"/>
</dbReference>